<sequence>MSDLVIAILADVVTAGRSVPSHDALCVEVLKTSAGLGLSLDGGKSSVAGDGPLFIKRVYKGNASKASALGPVHDCAFVWKMFSFFLTGCPVCQPPCLTRRNPAACQTGGAAEQAGTIEAGDEILAINGKPLVGLMHFDAWNIMKSVPEGPVQLVIRKPGILPETSTSSDTH</sequence>
<evidence type="ECO:0000259" key="1">
    <source>
        <dbReference type="PROSITE" id="PS50106"/>
    </source>
</evidence>
<protein>
    <recommendedName>
        <fullName evidence="1">PDZ domain-containing protein</fullName>
    </recommendedName>
</protein>
<dbReference type="AlphaFoldDB" id="A0A8C0NQ46"/>
<dbReference type="Proteomes" id="UP000694429">
    <property type="component" value="Chromosome 4"/>
</dbReference>
<proteinExistence type="predicted"/>
<evidence type="ECO:0000313" key="3">
    <source>
        <dbReference type="Proteomes" id="UP000694429"/>
    </source>
</evidence>
<evidence type="ECO:0000313" key="2">
    <source>
        <dbReference type="Ensembl" id="ENSCAFP00030029683.1"/>
    </source>
</evidence>
<dbReference type="PROSITE" id="PS50106">
    <property type="entry name" value="PDZ"/>
    <property type="match status" value="1"/>
</dbReference>
<dbReference type="InterPro" id="IPR036034">
    <property type="entry name" value="PDZ_sf"/>
</dbReference>
<accession>A0A8C0NQ46</accession>
<dbReference type="PANTHER" id="PTHR11324:SF16">
    <property type="entry name" value="PDZ DOMAIN-CONTAINING PROTEIN 2"/>
    <property type="match status" value="1"/>
</dbReference>
<name>A0A8C0NQ46_CANLF</name>
<reference evidence="2" key="2">
    <citation type="submission" date="2025-08" db="UniProtKB">
        <authorList>
            <consortium name="Ensembl"/>
        </authorList>
    </citation>
    <scope>IDENTIFICATION</scope>
</reference>
<dbReference type="Gene3D" id="2.30.42.10">
    <property type="match status" value="2"/>
</dbReference>
<organism evidence="2 3">
    <name type="scientific">Canis lupus familiaris</name>
    <name type="common">Dog</name>
    <name type="synonym">Canis familiaris</name>
    <dbReference type="NCBI Taxonomy" id="9615"/>
    <lineage>
        <taxon>Eukaryota</taxon>
        <taxon>Metazoa</taxon>
        <taxon>Chordata</taxon>
        <taxon>Craniata</taxon>
        <taxon>Vertebrata</taxon>
        <taxon>Euteleostomi</taxon>
        <taxon>Mammalia</taxon>
        <taxon>Eutheria</taxon>
        <taxon>Laurasiatheria</taxon>
        <taxon>Carnivora</taxon>
        <taxon>Caniformia</taxon>
        <taxon>Canidae</taxon>
        <taxon>Canis</taxon>
    </lineage>
</organism>
<dbReference type="SUPFAM" id="SSF50156">
    <property type="entry name" value="PDZ domain-like"/>
    <property type="match status" value="2"/>
</dbReference>
<dbReference type="PANTHER" id="PTHR11324">
    <property type="entry name" value="IL16-RELATED"/>
    <property type="match status" value="1"/>
</dbReference>
<dbReference type="Ensembl" id="ENSCAFT00030034043.1">
    <property type="protein sequence ID" value="ENSCAFP00030029683.1"/>
    <property type="gene ID" value="ENSCAFG00030018499.1"/>
</dbReference>
<dbReference type="InterPro" id="IPR001478">
    <property type="entry name" value="PDZ"/>
</dbReference>
<reference evidence="2" key="1">
    <citation type="submission" date="2019-03" db="EMBL/GenBank/DDBJ databases">
        <authorList>
            <person name="Warren W.C."/>
            <person name="Johnson G.S."/>
        </authorList>
    </citation>
    <scope>NUCLEOTIDE SEQUENCE [LARGE SCALE GENOMIC DNA]</scope>
    <source>
        <strain evidence="2">Basenji</strain>
    </source>
</reference>
<feature type="domain" description="PDZ" evidence="1">
    <location>
        <begin position="108"/>
        <end position="158"/>
    </location>
</feature>
<dbReference type="SMART" id="SM00228">
    <property type="entry name" value="PDZ"/>
    <property type="match status" value="1"/>
</dbReference>
<dbReference type="Pfam" id="PF00595">
    <property type="entry name" value="PDZ"/>
    <property type="match status" value="1"/>
</dbReference>